<dbReference type="RefSeq" id="WP_111297286.1">
    <property type="nucleotide sequence ID" value="NZ_QKZV01000015.1"/>
</dbReference>
<dbReference type="GO" id="GO:0003677">
    <property type="term" value="F:DNA binding"/>
    <property type="evidence" value="ECO:0007669"/>
    <property type="project" value="InterPro"/>
</dbReference>
<organism evidence="3 4">
    <name type="scientific">Hydrotalea sandarakina</name>
    <dbReference type="NCBI Taxonomy" id="1004304"/>
    <lineage>
        <taxon>Bacteria</taxon>
        <taxon>Pseudomonadati</taxon>
        <taxon>Bacteroidota</taxon>
        <taxon>Chitinophagia</taxon>
        <taxon>Chitinophagales</taxon>
        <taxon>Chitinophagaceae</taxon>
        <taxon>Hydrotalea</taxon>
    </lineage>
</organism>
<keyword evidence="4" id="KW-1185">Reference proteome</keyword>
<dbReference type="InterPro" id="IPR009528">
    <property type="entry name" value="Restrct_endonuc_II_BsuBI_C"/>
</dbReference>
<dbReference type="AlphaFoldDB" id="A0A2W7RW78"/>
<keyword evidence="3" id="KW-0378">Hydrolase</keyword>
<dbReference type="InterPro" id="IPR041963">
    <property type="entry name" value="BsuBI/PstI_C_sf"/>
</dbReference>
<accession>A0A2W7RW78</accession>
<dbReference type="OrthoDB" id="9798907at2"/>
<dbReference type="GO" id="GO:0009307">
    <property type="term" value="P:DNA restriction-modification system"/>
    <property type="evidence" value="ECO:0007669"/>
    <property type="project" value="InterPro"/>
</dbReference>
<dbReference type="Gene3D" id="1.10.10.1820">
    <property type="entry name" value="BsuBI/PstI restriction endonuclease-like"/>
    <property type="match status" value="1"/>
</dbReference>
<dbReference type="EMBL" id="QKZV01000015">
    <property type="protein sequence ID" value="PZX59447.1"/>
    <property type="molecule type" value="Genomic_DNA"/>
</dbReference>
<dbReference type="Gene3D" id="3.40.1350.80">
    <property type="match status" value="1"/>
</dbReference>
<proteinExistence type="predicted"/>
<evidence type="ECO:0000313" key="3">
    <source>
        <dbReference type="EMBL" id="PZX59447.1"/>
    </source>
</evidence>
<evidence type="ECO:0000259" key="1">
    <source>
        <dbReference type="Pfam" id="PF06616"/>
    </source>
</evidence>
<keyword evidence="3" id="KW-0255">Endonuclease</keyword>
<dbReference type="Proteomes" id="UP000249720">
    <property type="component" value="Unassembled WGS sequence"/>
</dbReference>
<comment type="caution">
    <text evidence="3">The sequence shown here is derived from an EMBL/GenBank/DDBJ whole genome shotgun (WGS) entry which is preliminary data.</text>
</comment>
<dbReference type="InterPro" id="IPR041454">
    <property type="entry name" value="BsuBI/PstI_N"/>
</dbReference>
<feature type="domain" description="BsuBI/PstI restriction endonuclease" evidence="1">
    <location>
        <begin position="152"/>
        <end position="304"/>
    </location>
</feature>
<gene>
    <name evidence="3" type="ORF">LX80_02813</name>
</gene>
<feature type="domain" description="BsuBI/PstI restriction endonuclease HTH" evidence="2">
    <location>
        <begin position="2"/>
        <end position="140"/>
    </location>
</feature>
<dbReference type="Pfam" id="PF17728">
    <property type="entry name" value="BsuBI_PstI_RE_N"/>
    <property type="match status" value="1"/>
</dbReference>
<reference evidence="3 4" key="1">
    <citation type="submission" date="2018-06" db="EMBL/GenBank/DDBJ databases">
        <title>Genomic Encyclopedia of Archaeal and Bacterial Type Strains, Phase II (KMG-II): from individual species to whole genera.</title>
        <authorList>
            <person name="Goeker M."/>
        </authorList>
    </citation>
    <scope>NUCLEOTIDE SEQUENCE [LARGE SCALE GENOMIC DNA]</scope>
    <source>
        <strain evidence="3 4">DSM 23241</strain>
    </source>
</reference>
<evidence type="ECO:0000313" key="4">
    <source>
        <dbReference type="Proteomes" id="UP000249720"/>
    </source>
</evidence>
<dbReference type="GO" id="GO:0009036">
    <property type="term" value="F:type II site-specific deoxyribonuclease activity"/>
    <property type="evidence" value="ECO:0007669"/>
    <property type="project" value="InterPro"/>
</dbReference>
<keyword evidence="3" id="KW-0540">Nuclease</keyword>
<sequence>MSKIDDAQKILKELGLPAAQQNEISAYTLLALCGIKPRDGWSKATRASLKVSKGIMAFCKDVYKKEYAPNTRETFRRQVLHQFVQARIADYNPDNPSLPVNSPNAHYAITSEALEAIKTFGTKAWKEEVERFKSEVGELSKKYLKERKQTLIPVKLSNGKTLKLSAGKHNVVQAAIVQDFAARFAQGSEVLYLGDTANKDLYIDKKKLKELGIPIDEHSKLPDVVLYDEKKNWLFLIEAVTSHGPVSPKRVIELEELLKDCKVGKVYVSAFPDFAEFKKHSTNIAWETEVWVVDFPEHMIHFNGDRFMGPR</sequence>
<name>A0A2W7RW78_9BACT</name>
<evidence type="ECO:0000259" key="2">
    <source>
        <dbReference type="Pfam" id="PF17728"/>
    </source>
</evidence>
<dbReference type="GO" id="GO:0000287">
    <property type="term" value="F:magnesium ion binding"/>
    <property type="evidence" value="ECO:0007669"/>
    <property type="project" value="InterPro"/>
</dbReference>
<dbReference type="Pfam" id="PF06616">
    <property type="entry name" value="BsuBI_PstI_RE"/>
    <property type="match status" value="1"/>
</dbReference>
<dbReference type="InterPro" id="IPR041962">
    <property type="entry name" value="BsuBI/PstI_N_sf"/>
</dbReference>
<protein>
    <submittedName>
        <fullName evidence="3">BsuBI/PstI restriction endonuclease</fullName>
    </submittedName>
</protein>